<keyword evidence="1" id="KW-0812">Transmembrane</keyword>
<sequence length="181" mass="21256">MKNEWDRLEEWLTSKDTTWDIEETPQNHEYRFMQKLENRSVKRKKRNLYTAIGIAATVVLMFSVSFFFKPETKAKHLNFASVETKQTDSIFTVMIQQELNKLKEIKSPKNQKMVSDALLQMRKLDSDYQKITEEIAANGENKQLIYAMISNLQVRISFLQNVLNQIEATEQLNSITDEKTL</sequence>
<accession>A0A1I4W664</accession>
<dbReference type="AlphaFoldDB" id="A0A1I4W664"/>
<evidence type="ECO:0000313" key="2">
    <source>
        <dbReference type="EMBL" id="SFN08877.1"/>
    </source>
</evidence>
<gene>
    <name evidence="2" type="ORF">SAMN05444143_10641</name>
</gene>
<dbReference type="eggNOG" id="ENOG50323WE">
    <property type="taxonomic scope" value="Bacteria"/>
</dbReference>
<evidence type="ECO:0000256" key="1">
    <source>
        <dbReference type="SAM" id="Phobius"/>
    </source>
</evidence>
<organism evidence="2 3">
    <name type="scientific">Flavobacterium succinicans</name>
    <dbReference type="NCBI Taxonomy" id="29536"/>
    <lineage>
        <taxon>Bacteria</taxon>
        <taxon>Pseudomonadati</taxon>
        <taxon>Bacteroidota</taxon>
        <taxon>Flavobacteriia</taxon>
        <taxon>Flavobacteriales</taxon>
        <taxon>Flavobacteriaceae</taxon>
        <taxon>Flavobacterium</taxon>
    </lineage>
</organism>
<evidence type="ECO:0008006" key="4">
    <source>
        <dbReference type="Google" id="ProtNLM"/>
    </source>
</evidence>
<keyword evidence="1" id="KW-0472">Membrane</keyword>
<evidence type="ECO:0000313" key="3">
    <source>
        <dbReference type="Proteomes" id="UP000182961"/>
    </source>
</evidence>
<keyword evidence="1" id="KW-1133">Transmembrane helix</keyword>
<reference evidence="3" key="1">
    <citation type="submission" date="2016-10" db="EMBL/GenBank/DDBJ databases">
        <authorList>
            <person name="Varghese N."/>
            <person name="Submissions S."/>
        </authorList>
    </citation>
    <scope>NUCLEOTIDE SEQUENCE [LARGE SCALE GENOMIC DNA]</scope>
    <source>
        <strain evidence="3">DSM 4002</strain>
    </source>
</reference>
<proteinExistence type="predicted"/>
<feature type="transmembrane region" description="Helical" evidence="1">
    <location>
        <begin position="48"/>
        <end position="68"/>
    </location>
</feature>
<dbReference type="EMBL" id="FOUT01000006">
    <property type="protein sequence ID" value="SFN08877.1"/>
    <property type="molecule type" value="Genomic_DNA"/>
</dbReference>
<protein>
    <recommendedName>
        <fullName evidence="4">Anti-sigma factor</fullName>
    </recommendedName>
</protein>
<keyword evidence="3" id="KW-1185">Reference proteome</keyword>
<dbReference type="Proteomes" id="UP000182961">
    <property type="component" value="Unassembled WGS sequence"/>
</dbReference>
<name>A0A1I4W664_9FLAO</name>
<dbReference type="RefSeq" id="WP_024979761.1">
    <property type="nucleotide sequence ID" value="NZ_CBCRUM010000025.1"/>
</dbReference>